<feature type="region of interest" description="Disordered" evidence="3">
    <location>
        <begin position="79"/>
        <end position="117"/>
    </location>
</feature>
<keyword evidence="7" id="KW-1185">Reference proteome</keyword>
<evidence type="ECO:0000256" key="1">
    <source>
        <dbReference type="ARBA" id="ARBA00004123"/>
    </source>
</evidence>
<comment type="caution">
    <text evidence="6">The sequence shown here is derived from an EMBL/GenBank/DDBJ whole genome shotgun (WGS) entry which is preliminary data.</text>
</comment>
<dbReference type="SUPFAM" id="SSF46689">
    <property type="entry name" value="Homeodomain-like"/>
    <property type="match status" value="1"/>
</dbReference>
<dbReference type="GO" id="GO:0005634">
    <property type="term" value="C:nucleus"/>
    <property type="evidence" value="ECO:0007669"/>
    <property type="project" value="UniProtKB-SubCell"/>
</dbReference>
<reference evidence="6 7" key="1">
    <citation type="submission" date="2024-01" db="EMBL/GenBank/DDBJ databases">
        <title>The genomes of 5 underutilized Papilionoideae crops provide insights into root nodulation and disease resistanc.</title>
        <authorList>
            <person name="Yuan L."/>
        </authorList>
    </citation>
    <scope>NUCLEOTIDE SEQUENCE [LARGE SCALE GENOMIC DNA]</scope>
    <source>
        <strain evidence="6">ZHUSHIDOU_FW_LH</strain>
        <tissue evidence="6">Leaf</tissue>
    </source>
</reference>
<dbReference type="InterPro" id="IPR009057">
    <property type="entry name" value="Homeodomain-like_sf"/>
</dbReference>
<protein>
    <submittedName>
        <fullName evidence="6">Uncharacterized protein</fullName>
    </submittedName>
</protein>
<evidence type="ECO:0000256" key="2">
    <source>
        <dbReference type="ARBA" id="ARBA00023242"/>
    </source>
</evidence>
<feature type="domain" description="Myb-like" evidence="4">
    <location>
        <begin position="1"/>
        <end position="54"/>
    </location>
</feature>
<dbReference type="InterPro" id="IPR017930">
    <property type="entry name" value="Myb_dom"/>
</dbReference>
<feature type="domain" description="HTH myb-type" evidence="5">
    <location>
        <begin position="1"/>
        <end position="58"/>
    </location>
</feature>
<dbReference type="Proteomes" id="UP001372338">
    <property type="component" value="Unassembled WGS sequence"/>
</dbReference>
<dbReference type="InterPro" id="IPR001005">
    <property type="entry name" value="SANT/Myb"/>
</dbReference>
<dbReference type="PROSITE" id="PS51294">
    <property type="entry name" value="HTH_MYB"/>
    <property type="match status" value="1"/>
</dbReference>
<proteinExistence type="predicted"/>
<accession>A0AAN9I592</accession>
<comment type="subcellular location">
    <subcellularLocation>
        <location evidence="1">Nucleus</location>
    </subcellularLocation>
</comment>
<dbReference type="CDD" id="cd00167">
    <property type="entry name" value="SANT"/>
    <property type="match status" value="1"/>
</dbReference>
<name>A0AAN9I592_CROPI</name>
<dbReference type="Pfam" id="PF13921">
    <property type="entry name" value="Myb_DNA-bind_6"/>
    <property type="match status" value="1"/>
</dbReference>
<evidence type="ECO:0000313" key="6">
    <source>
        <dbReference type="EMBL" id="KAK7266497.1"/>
    </source>
</evidence>
<sequence>MSRARQWTTEKDRALTVSVNQYKNQYEVEKWSQIGKILDRKDGKQCRERWNDHLQPDIRKKQRIGENTNVEVLGPNQFEANQAGPCQSEPNQAGPSQITSTMASSYGRRGESEYAAF</sequence>
<dbReference type="Gene3D" id="1.10.10.60">
    <property type="entry name" value="Homeodomain-like"/>
    <property type="match status" value="1"/>
</dbReference>
<dbReference type="EMBL" id="JAYWIO010000004">
    <property type="protein sequence ID" value="KAK7266497.1"/>
    <property type="molecule type" value="Genomic_DNA"/>
</dbReference>
<feature type="compositionally biased region" description="Basic and acidic residues" evidence="3">
    <location>
        <begin position="108"/>
        <end position="117"/>
    </location>
</feature>
<organism evidence="6 7">
    <name type="scientific">Crotalaria pallida</name>
    <name type="common">Smooth rattlebox</name>
    <name type="synonym">Crotalaria striata</name>
    <dbReference type="NCBI Taxonomy" id="3830"/>
    <lineage>
        <taxon>Eukaryota</taxon>
        <taxon>Viridiplantae</taxon>
        <taxon>Streptophyta</taxon>
        <taxon>Embryophyta</taxon>
        <taxon>Tracheophyta</taxon>
        <taxon>Spermatophyta</taxon>
        <taxon>Magnoliopsida</taxon>
        <taxon>eudicotyledons</taxon>
        <taxon>Gunneridae</taxon>
        <taxon>Pentapetalae</taxon>
        <taxon>rosids</taxon>
        <taxon>fabids</taxon>
        <taxon>Fabales</taxon>
        <taxon>Fabaceae</taxon>
        <taxon>Papilionoideae</taxon>
        <taxon>50 kb inversion clade</taxon>
        <taxon>genistoids sensu lato</taxon>
        <taxon>core genistoids</taxon>
        <taxon>Crotalarieae</taxon>
        <taxon>Crotalaria</taxon>
    </lineage>
</organism>
<keyword evidence="2" id="KW-0539">Nucleus</keyword>
<feature type="compositionally biased region" description="Polar residues" evidence="3">
    <location>
        <begin position="79"/>
        <end position="104"/>
    </location>
</feature>
<evidence type="ECO:0000256" key="3">
    <source>
        <dbReference type="SAM" id="MobiDB-lite"/>
    </source>
</evidence>
<evidence type="ECO:0000313" key="7">
    <source>
        <dbReference type="Proteomes" id="UP001372338"/>
    </source>
</evidence>
<dbReference type="PROSITE" id="PS50090">
    <property type="entry name" value="MYB_LIKE"/>
    <property type="match status" value="1"/>
</dbReference>
<gene>
    <name evidence="6" type="ORF">RIF29_19141</name>
</gene>
<dbReference type="AlphaFoldDB" id="A0AAN9I592"/>
<evidence type="ECO:0000259" key="4">
    <source>
        <dbReference type="PROSITE" id="PS50090"/>
    </source>
</evidence>
<evidence type="ECO:0000259" key="5">
    <source>
        <dbReference type="PROSITE" id="PS51294"/>
    </source>
</evidence>